<gene>
    <name evidence="2" type="ORF">M8A51_06975</name>
</gene>
<dbReference type="Proteomes" id="UP001165541">
    <property type="component" value="Unassembled WGS sequence"/>
</dbReference>
<dbReference type="PROSITE" id="PS51257">
    <property type="entry name" value="PROKAR_LIPOPROTEIN"/>
    <property type="match status" value="1"/>
</dbReference>
<dbReference type="Pfam" id="PF13620">
    <property type="entry name" value="CarboxypepD_reg"/>
    <property type="match status" value="1"/>
</dbReference>
<organism evidence="2 3">
    <name type="scientific">Caldimonas mangrovi</name>
    <dbReference type="NCBI Taxonomy" id="2944811"/>
    <lineage>
        <taxon>Bacteria</taxon>
        <taxon>Pseudomonadati</taxon>
        <taxon>Pseudomonadota</taxon>
        <taxon>Betaproteobacteria</taxon>
        <taxon>Burkholderiales</taxon>
        <taxon>Sphaerotilaceae</taxon>
        <taxon>Caldimonas</taxon>
    </lineage>
</organism>
<evidence type="ECO:0000256" key="1">
    <source>
        <dbReference type="SAM" id="MobiDB-lite"/>
    </source>
</evidence>
<keyword evidence="3" id="KW-1185">Reference proteome</keyword>
<feature type="region of interest" description="Disordered" evidence="1">
    <location>
        <begin position="494"/>
        <end position="515"/>
    </location>
</feature>
<dbReference type="SUPFAM" id="SSF49464">
    <property type="entry name" value="Carboxypeptidase regulatory domain-like"/>
    <property type="match status" value="2"/>
</dbReference>
<comment type="caution">
    <text evidence="2">The sequence shown here is derived from an EMBL/GenBank/DDBJ whole genome shotgun (WGS) entry which is preliminary data.</text>
</comment>
<dbReference type="RefSeq" id="WP_251777468.1">
    <property type="nucleotide sequence ID" value="NZ_JAMKFE010000003.1"/>
</dbReference>
<feature type="region of interest" description="Disordered" evidence="1">
    <location>
        <begin position="30"/>
        <end position="54"/>
    </location>
</feature>
<dbReference type="InterPro" id="IPR008969">
    <property type="entry name" value="CarboxyPept-like_regulatory"/>
</dbReference>
<protein>
    <submittedName>
        <fullName evidence="2">Carboxypeptidase regulatory-like domain-containing protein</fullName>
    </submittedName>
</protein>
<name>A0ABT0YKL2_9BURK</name>
<proteinExistence type="predicted"/>
<dbReference type="Gene3D" id="2.60.120.380">
    <property type="match status" value="1"/>
</dbReference>
<sequence length="515" mass="54058">MNRISSARSPWTRWAGWLVLSAGLAGCGGGGGDDEGTVSGRVTHAGTGQPVSDARVSVGDKRTFTGADGRYRLTDVDETERAVVHVEAAGFAEAMRVTAVDDGETSTVDAELLPVAGESLITVATGGTATVAGSPAQVVLAANALVDPAGRAATGQATVRLTPIDPAANVELMPGDFTARTDDGVRPMESFGAMSVDIRDAEGRQLQLAEGQTATVRIPVATRAPAPPATVPLFHFDEDTGYWVEEGTAVLSGDGTYYEGTVSHFSVWNADSLYDAIEVTGCLRNESGEPVEGARVASEGIDYSGTSSVLTDAQGNFTIPIKPNARAILTSTLESRMSNTLTVGPHAAAVTLEDCLVLGSAESNVSVKLTWGQQPEDVDSHLYLPNGAHVYFENEGSLTAAPWANLDVDDVTSYGPEVVTVRRLMVGTYRYLVHNYDGTHTPGMTGSPVRVELNAAGERQVFTPAAGETNITGWWSAFDFTVDERCNITVTPVQSWSATPPAPAATSEPRYCEAG</sequence>
<evidence type="ECO:0000313" key="3">
    <source>
        <dbReference type="Proteomes" id="UP001165541"/>
    </source>
</evidence>
<dbReference type="EMBL" id="JAMKFE010000003">
    <property type="protein sequence ID" value="MCM5679272.1"/>
    <property type="molecule type" value="Genomic_DNA"/>
</dbReference>
<evidence type="ECO:0000313" key="2">
    <source>
        <dbReference type="EMBL" id="MCM5679272.1"/>
    </source>
</evidence>
<reference evidence="2" key="1">
    <citation type="submission" date="2022-05" db="EMBL/GenBank/DDBJ databases">
        <title>Schlegelella sp. nov., isolated from mangrove soil.</title>
        <authorList>
            <person name="Liu Y."/>
            <person name="Ge X."/>
            <person name="Liu W."/>
        </authorList>
    </citation>
    <scope>NUCLEOTIDE SEQUENCE</scope>
    <source>
        <strain evidence="2">S2-27</strain>
    </source>
</reference>
<accession>A0ABT0YKL2</accession>
<dbReference type="Gene3D" id="2.60.40.1120">
    <property type="entry name" value="Carboxypeptidase-like, regulatory domain"/>
    <property type="match status" value="1"/>
</dbReference>